<comment type="caution">
    <text evidence="1">The sequence shown here is derived from an EMBL/GenBank/DDBJ whole genome shotgun (WGS) entry which is preliminary data.</text>
</comment>
<accession>K1U267</accession>
<reference evidence="1" key="1">
    <citation type="journal article" date="2013" name="Environ. Microbiol.">
        <title>Microbiota from the distal guts of lean and obese adolescents exhibit partial functional redundancy besides clear differences in community structure.</title>
        <authorList>
            <person name="Ferrer M."/>
            <person name="Ruiz A."/>
            <person name="Lanza F."/>
            <person name="Haange S.B."/>
            <person name="Oberbach A."/>
            <person name="Till H."/>
            <person name="Bargiela R."/>
            <person name="Campoy C."/>
            <person name="Segura M.T."/>
            <person name="Richter M."/>
            <person name="von Bergen M."/>
            <person name="Seifert J."/>
            <person name="Suarez A."/>
        </authorList>
    </citation>
    <scope>NUCLEOTIDE SEQUENCE</scope>
</reference>
<dbReference type="AlphaFoldDB" id="K1U267"/>
<feature type="non-terminal residue" evidence="1">
    <location>
        <position position="103"/>
    </location>
</feature>
<organism evidence="1">
    <name type="scientific">human gut metagenome</name>
    <dbReference type="NCBI Taxonomy" id="408170"/>
    <lineage>
        <taxon>unclassified sequences</taxon>
        <taxon>metagenomes</taxon>
        <taxon>organismal metagenomes</taxon>
    </lineage>
</organism>
<keyword evidence="1" id="KW-0240">DNA-directed RNA polymerase</keyword>
<dbReference type="Gene3D" id="2.40.50.100">
    <property type="match status" value="1"/>
</dbReference>
<dbReference type="GO" id="GO:0003899">
    <property type="term" value="F:DNA-directed RNA polymerase activity"/>
    <property type="evidence" value="ECO:0007669"/>
    <property type="project" value="UniProtKB-EC"/>
</dbReference>
<dbReference type="EC" id="2.7.7.6" evidence="1"/>
<gene>
    <name evidence="1" type="ORF">LEA_04736</name>
</gene>
<dbReference type="SUPFAM" id="SSF64484">
    <property type="entry name" value="beta and beta-prime subunits of DNA dependent RNA-polymerase"/>
    <property type="match status" value="1"/>
</dbReference>
<sequence>MGANMQRQAVPLMVTEAPIVATGIEHKLCVDSGVVILAEDDGVVLAVSADSVKVRYDSGEIKDYKLIKFARSNQGTCINQRPIVAVGDRLNKGDVIADGPATS</sequence>
<dbReference type="EMBL" id="AJWY01003103">
    <property type="protein sequence ID" value="EKC76373.1"/>
    <property type="molecule type" value="Genomic_DNA"/>
</dbReference>
<keyword evidence="1" id="KW-0804">Transcription</keyword>
<dbReference type="Gene3D" id="3.90.1100.10">
    <property type="match status" value="1"/>
</dbReference>
<keyword evidence="1" id="KW-0548">Nucleotidyltransferase</keyword>
<protein>
    <submittedName>
        <fullName evidence="1">Protein containing DNA-directed RNA polymerase, subunit 2, domain protein 6 domain protein</fullName>
        <ecNumber evidence="1">2.7.7.6</ecNumber>
    </submittedName>
</protein>
<proteinExistence type="predicted"/>
<name>K1U267_9ZZZZ</name>
<evidence type="ECO:0000313" key="1">
    <source>
        <dbReference type="EMBL" id="EKC76373.1"/>
    </source>
</evidence>
<dbReference type="GO" id="GO:0000428">
    <property type="term" value="C:DNA-directed RNA polymerase complex"/>
    <property type="evidence" value="ECO:0007669"/>
    <property type="project" value="UniProtKB-KW"/>
</dbReference>
<keyword evidence="1" id="KW-0808">Transferase</keyword>